<protein>
    <submittedName>
        <fullName evidence="1">Uncharacterized protein</fullName>
    </submittedName>
</protein>
<evidence type="ECO:0000313" key="2">
    <source>
        <dbReference type="Proteomes" id="UP000304953"/>
    </source>
</evidence>
<sequence>MARKKGKVTPFRQETKITYNKYKPNRKARRLGIKPEEPPKREEKKVSKAAVLGESIQRARELQKRIVPPGMTYGEYMEYLKGRRQQLEEKKQGGGT</sequence>
<evidence type="ECO:0000313" key="1">
    <source>
        <dbReference type="EMBL" id="TGY93413.1"/>
    </source>
</evidence>
<accession>A0AC61RS85</accession>
<dbReference type="EMBL" id="SRYA01000044">
    <property type="protein sequence ID" value="TGY93413.1"/>
    <property type="molecule type" value="Genomic_DNA"/>
</dbReference>
<dbReference type="Proteomes" id="UP000304953">
    <property type="component" value="Unassembled WGS sequence"/>
</dbReference>
<proteinExistence type="predicted"/>
<reference evidence="1" key="1">
    <citation type="submission" date="2019-04" db="EMBL/GenBank/DDBJ databases">
        <title>Microbes associate with the intestines of laboratory mice.</title>
        <authorList>
            <person name="Navarre W."/>
            <person name="Wong E."/>
            <person name="Huang K."/>
            <person name="Tropini C."/>
            <person name="Ng K."/>
            <person name="Yu B."/>
        </authorList>
    </citation>
    <scope>NUCLEOTIDE SEQUENCE</scope>
    <source>
        <strain evidence="1">NM01_1-7b</strain>
    </source>
</reference>
<name>A0AC61RS85_9FIRM</name>
<comment type="caution">
    <text evidence="1">The sequence shown here is derived from an EMBL/GenBank/DDBJ whole genome shotgun (WGS) entry which is preliminary data.</text>
</comment>
<organism evidence="1 2">
    <name type="scientific">Petralouisia muris</name>
    <dbReference type="NCBI Taxonomy" id="3032872"/>
    <lineage>
        <taxon>Bacteria</taxon>
        <taxon>Bacillati</taxon>
        <taxon>Bacillota</taxon>
        <taxon>Clostridia</taxon>
        <taxon>Lachnospirales</taxon>
        <taxon>Lachnospiraceae</taxon>
        <taxon>Petralouisia</taxon>
    </lineage>
</organism>
<keyword evidence="2" id="KW-1185">Reference proteome</keyword>
<gene>
    <name evidence="1" type="ORF">E5329_18515</name>
</gene>